<evidence type="ECO:0000256" key="1">
    <source>
        <dbReference type="SAM" id="MobiDB-lite"/>
    </source>
</evidence>
<proteinExistence type="predicted"/>
<gene>
    <name evidence="2" type="ORF">GALMADRAFT_147673</name>
</gene>
<name>A0A067SA82_GALM3</name>
<dbReference type="EMBL" id="KL142420">
    <property type="protein sequence ID" value="KDR66842.1"/>
    <property type="molecule type" value="Genomic_DNA"/>
</dbReference>
<feature type="region of interest" description="Disordered" evidence="1">
    <location>
        <begin position="1"/>
        <end position="31"/>
    </location>
</feature>
<feature type="compositionally biased region" description="Polar residues" evidence="1">
    <location>
        <begin position="119"/>
        <end position="128"/>
    </location>
</feature>
<organism evidence="2 3">
    <name type="scientific">Galerina marginata (strain CBS 339.88)</name>
    <dbReference type="NCBI Taxonomy" id="685588"/>
    <lineage>
        <taxon>Eukaryota</taxon>
        <taxon>Fungi</taxon>
        <taxon>Dikarya</taxon>
        <taxon>Basidiomycota</taxon>
        <taxon>Agaricomycotina</taxon>
        <taxon>Agaricomycetes</taxon>
        <taxon>Agaricomycetidae</taxon>
        <taxon>Agaricales</taxon>
        <taxon>Agaricineae</taxon>
        <taxon>Strophariaceae</taxon>
        <taxon>Galerina</taxon>
    </lineage>
</organism>
<keyword evidence="3" id="KW-1185">Reference proteome</keyword>
<dbReference type="Proteomes" id="UP000027222">
    <property type="component" value="Unassembled WGS sequence"/>
</dbReference>
<feature type="region of interest" description="Disordered" evidence="1">
    <location>
        <begin position="100"/>
        <end position="128"/>
    </location>
</feature>
<evidence type="ECO:0000313" key="3">
    <source>
        <dbReference type="Proteomes" id="UP000027222"/>
    </source>
</evidence>
<feature type="compositionally biased region" description="Basic residues" evidence="1">
    <location>
        <begin position="1"/>
        <end position="11"/>
    </location>
</feature>
<sequence>MSIKQTIKKAKSMPSIIFSKKGKRTERSKPEPSPILVAHFFEDPVTPTSPPYPSLLPIKGPPTKLLQDAVRLRSNQQKLKLVDTLEDFIDDLLFKLDEKPIRPNGTVPEGPRTNHFETALNTTPTSSL</sequence>
<evidence type="ECO:0000313" key="2">
    <source>
        <dbReference type="EMBL" id="KDR66842.1"/>
    </source>
</evidence>
<dbReference type="HOGENOM" id="CLU_1959739_0_0_1"/>
<reference evidence="3" key="1">
    <citation type="journal article" date="2014" name="Proc. Natl. Acad. Sci. U.S.A.">
        <title>Extensive sampling of basidiomycete genomes demonstrates inadequacy of the white-rot/brown-rot paradigm for wood decay fungi.</title>
        <authorList>
            <person name="Riley R."/>
            <person name="Salamov A.A."/>
            <person name="Brown D.W."/>
            <person name="Nagy L.G."/>
            <person name="Floudas D."/>
            <person name="Held B.W."/>
            <person name="Levasseur A."/>
            <person name="Lombard V."/>
            <person name="Morin E."/>
            <person name="Otillar R."/>
            <person name="Lindquist E.A."/>
            <person name="Sun H."/>
            <person name="LaButti K.M."/>
            <person name="Schmutz J."/>
            <person name="Jabbour D."/>
            <person name="Luo H."/>
            <person name="Baker S.E."/>
            <person name="Pisabarro A.G."/>
            <person name="Walton J.D."/>
            <person name="Blanchette R.A."/>
            <person name="Henrissat B."/>
            <person name="Martin F."/>
            <person name="Cullen D."/>
            <person name="Hibbett D.S."/>
            <person name="Grigoriev I.V."/>
        </authorList>
    </citation>
    <scope>NUCLEOTIDE SEQUENCE [LARGE SCALE GENOMIC DNA]</scope>
    <source>
        <strain evidence="3">CBS 339.88</strain>
    </source>
</reference>
<dbReference type="AlphaFoldDB" id="A0A067SA82"/>
<accession>A0A067SA82</accession>
<protein>
    <submittedName>
        <fullName evidence="2">Uncharacterized protein</fullName>
    </submittedName>
</protein>